<evidence type="ECO:0000256" key="6">
    <source>
        <dbReference type="ARBA" id="ARBA00022741"/>
    </source>
</evidence>
<dbReference type="InterPro" id="IPR017438">
    <property type="entry name" value="ATP-NAD_kinase_N"/>
</dbReference>
<keyword evidence="7 12" id="KW-0418">Kinase</keyword>
<accession>A0A8S0UEN3</accession>
<dbReference type="AlphaFoldDB" id="A0A8S0UEN3"/>
<evidence type="ECO:0000256" key="9">
    <source>
        <dbReference type="ARBA" id="ARBA00022857"/>
    </source>
</evidence>
<dbReference type="InterPro" id="IPR017437">
    <property type="entry name" value="ATP-NAD_kinase_PpnK-typ_C"/>
</dbReference>
<keyword evidence="6" id="KW-0547">Nucleotide-binding</keyword>
<keyword evidence="10" id="KW-0520">NAD</keyword>
<dbReference type="FunFam" id="2.60.200.30:FF:000015">
    <property type="entry name" value="NAD(H) kinase 3"/>
    <property type="match status" value="1"/>
</dbReference>
<evidence type="ECO:0000313" key="12">
    <source>
        <dbReference type="EMBL" id="CAA3015535.1"/>
    </source>
</evidence>
<comment type="subunit">
    <text evidence="3">Homodimer.</text>
</comment>
<dbReference type="GO" id="GO:0005524">
    <property type="term" value="F:ATP binding"/>
    <property type="evidence" value="ECO:0007669"/>
    <property type="project" value="UniProtKB-KW"/>
</dbReference>
<dbReference type="SUPFAM" id="SSF111331">
    <property type="entry name" value="NAD kinase/diacylglycerol kinase-like"/>
    <property type="match status" value="1"/>
</dbReference>
<dbReference type="InterPro" id="IPR016064">
    <property type="entry name" value="NAD/diacylglycerol_kinase_sf"/>
</dbReference>
<dbReference type="GO" id="GO:0005737">
    <property type="term" value="C:cytoplasm"/>
    <property type="evidence" value="ECO:0007669"/>
    <property type="project" value="UniProtKB-SubCell"/>
</dbReference>
<evidence type="ECO:0000313" key="13">
    <source>
        <dbReference type="Proteomes" id="UP000594638"/>
    </source>
</evidence>
<dbReference type="Pfam" id="PF01513">
    <property type="entry name" value="NAD_kinase"/>
    <property type="match status" value="1"/>
</dbReference>
<comment type="subcellular location">
    <subcellularLocation>
        <location evidence="1">Cytoplasm</location>
    </subcellularLocation>
</comment>
<dbReference type="PANTHER" id="PTHR20275">
    <property type="entry name" value="NAD KINASE"/>
    <property type="match status" value="1"/>
</dbReference>
<dbReference type="Gene3D" id="2.60.200.30">
    <property type="entry name" value="Probable inorganic polyphosphate/atp-NAD kinase, domain 2"/>
    <property type="match status" value="1"/>
</dbReference>
<dbReference type="GO" id="GO:0003951">
    <property type="term" value="F:NAD+ kinase activity"/>
    <property type="evidence" value="ECO:0007669"/>
    <property type="project" value="InterPro"/>
</dbReference>
<evidence type="ECO:0000256" key="2">
    <source>
        <dbReference type="ARBA" id="ARBA00010995"/>
    </source>
</evidence>
<evidence type="ECO:0000256" key="4">
    <source>
        <dbReference type="ARBA" id="ARBA00022490"/>
    </source>
</evidence>
<dbReference type="GO" id="GO:0019674">
    <property type="term" value="P:NAD+ metabolic process"/>
    <property type="evidence" value="ECO:0007669"/>
    <property type="project" value="InterPro"/>
</dbReference>
<organism evidence="12 13">
    <name type="scientific">Olea europaea subsp. europaea</name>
    <dbReference type="NCBI Taxonomy" id="158383"/>
    <lineage>
        <taxon>Eukaryota</taxon>
        <taxon>Viridiplantae</taxon>
        <taxon>Streptophyta</taxon>
        <taxon>Embryophyta</taxon>
        <taxon>Tracheophyta</taxon>
        <taxon>Spermatophyta</taxon>
        <taxon>Magnoliopsida</taxon>
        <taxon>eudicotyledons</taxon>
        <taxon>Gunneridae</taxon>
        <taxon>Pentapetalae</taxon>
        <taxon>asterids</taxon>
        <taxon>lamiids</taxon>
        <taxon>Lamiales</taxon>
        <taxon>Oleaceae</taxon>
        <taxon>Oleeae</taxon>
        <taxon>Olea</taxon>
    </lineage>
</organism>
<dbReference type="Proteomes" id="UP000594638">
    <property type="component" value="Unassembled WGS sequence"/>
</dbReference>
<evidence type="ECO:0000256" key="1">
    <source>
        <dbReference type="ARBA" id="ARBA00004496"/>
    </source>
</evidence>
<comment type="similarity">
    <text evidence="2">Belongs to the NAD kinase family.</text>
</comment>
<keyword evidence="8" id="KW-0067">ATP-binding</keyword>
<name>A0A8S0UEN3_OLEEU</name>
<dbReference type="EC" id="2.7.1.86" evidence="11"/>
<keyword evidence="13" id="KW-1185">Reference proteome</keyword>
<dbReference type="EMBL" id="CACTIH010007557">
    <property type="protein sequence ID" value="CAA3015535.1"/>
    <property type="molecule type" value="Genomic_DNA"/>
</dbReference>
<reference evidence="12 13" key="1">
    <citation type="submission" date="2019-12" db="EMBL/GenBank/DDBJ databases">
        <authorList>
            <person name="Alioto T."/>
            <person name="Alioto T."/>
            <person name="Gomez Garrido J."/>
        </authorList>
    </citation>
    <scope>NUCLEOTIDE SEQUENCE [LARGE SCALE GENOMIC DNA]</scope>
</reference>
<dbReference type="FunFam" id="3.40.50.10330:FF:000027">
    <property type="entry name" value="NADH kinase"/>
    <property type="match status" value="1"/>
</dbReference>
<evidence type="ECO:0000256" key="3">
    <source>
        <dbReference type="ARBA" id="ARBA00011738"/>
    </source>
</evidence>
<dbReference type="GO" id="GO:0042736">
    <property type="term" value="F:NADH kinase activity"/>
    <property type="evidence" value="ECO:0007669"/>
    <property type="project" value="UniProtKB-EC"/>
</dbReference>
<proteinExistence type="inferred from homology"/>
<keyword evidence="9" id="KW-0521">NADP</keyword>
<protein>
    <recommendedName>
        <fullName evidence="11">NADH kinase</fullName>
        <ecNumber evidence="11">2.7.1.86</ecNumber>
    </recommendedName>
</protein>
<dbReference type="Gramene" id="OE9A034462T1">
    <property type="protein sequence ID" value="OE9A034462C1"/>
    <property type="gene ID" value="OE9A034462"/>
</dbReference>
<comment type="caution">
    <text evidence="12">The sequence shown here is derived from an EMBL/GenBank/DDBJ whole genome shotgun (WGS) entry which is preliminary data.</text>
</comment>
<gene>
    <name evidence="12" type="ORF">OLEA9_A034462</name>
</gene>
<dbReference type="InterPro" id="IPR002504">
    <property type="entry name" value="NADK"/>
</dbReference>
<evidence type="ECO:0000256" key="10">
    <source>
        <dbReference type="ARBA" id="ARBA00023027"/>
    </source>
</evidence>
<dbReference type="Gene3D" id="3.40.50.10330">
    <property type="entry name" value="Probable inorganic polyphosphate/atp-NAD kinase, domain 1"/>
    <property type="match status" value="1"/>
</dbReference>
<dbReference type="OrthoDB" id="185618at2759"/>
<dbReference type="PANTHER" id="PTHR20275:SF28">
    <property type="entry name" value="NADH KINASE"/>
    <property type="match status" value="1"/>
</dbReference>
<keyword evidence="5" id="KW-0808">Transferase</keyword>
<evidence type="ECO:0000256" key="8">
    <source>
        <dbReference type="ARBA" id="ARBA00022840"/>
    </source>
</evidence>
<evidence type="ECO:0000256" key="7">
    <source>
        <dbReference type="ARBA" id="ARBA00022777"/>
    </source>
</evidence>
<sequence>MVRKRLLLLLKPFDVYPSHESIACSAFSSNCNKMLKVLRYLDDRRLVHKNAISFCQNILKKKAVDWKTVFRNDLSQSIRGVDLVISVGGDGTLLRASHFMDDSVPVLGVNSDPTQQEEVEEFCEEFDATRSTGYLCAATTNNFERLLDDILENRSEPSEVSRMAISVNSKLISTFALNDILVAHPCPATVSRFSFRIRKDGASRTSLLNCKSSGLRVSTAAGSTAAMLSAGGFTMPILSKELQYMVREPISPGTSAHSMHGLVKFEETMDITWFGREGNIYIDGSHVVHSIQHGDTIGLSSKAPTLKVYLPSHSL</sequence>
<evidence type="ECO:0000256" key="11">
    <source>
        <dbReference type="ARBA" id="ARBA00066398"/>
    </source>
</evidence>
<dbReference type="GO" id="GO:0006741">
    <property type="term" value="P:NADP+ biosynthetic process"/>
    <property type="evidence" value="ECO:0007669"/>
    <property type="project" value="InterPro"/>
</dbReference>
<evidence type="ECO:0000256" key="5">
    <source>
        <dbReference type="ARBA" id="ARBA00022679"/>
    </source>
</evidence>
<keyword evidence="4" id="KW-0963">Cytoplasm</keyword>